<keyword evidence="11" id="KW-1185">Reference proteome</keyword>
<evidence type="ECO:0000259" key="7">
    <source>
        <dbReference type="Pfam" id="PF02631"/>
    </source>
</evidence>
<protein>
    <recommendedName>
        <fullName evidence="3 5">Regulatory protein RecX</fullName>
    </recommendedName>
</protein>
<feature type="compositionally biased region" description="Low complexity" evidence="6">
    <location>
        <begin position="117"/>
        <end position="128"/>
    </location>
</feature>
<reference evidence="10 11" key="1">
    <citation type="submission" date="2012-02" db="EMBL/GenBank/DDBJ databases">
        <title>Whole genome shotgun sequence of Mobilicoccus pelagius NBRC 104925.</title>
        <authorList>
            <person name="Yoshida Y."/>
            <person name="Hosoyama A."/>
            <person name="Tsuchikane K."/>
            <person name="Katsumata H."/>
            <person name="Yamazaki S."/>
            <person name="Fujita N."/>
        </authorList>
    </citation>
    <scope>NUCLEOTIDE SEQUENCE [LARGE SCALE GENOMIC DNA]</scope>
    <source>
        <strain evidence="10 11">NBRC 104925</strain>
    </source>
</reference>
<feature type="domain" description="RecX third three-helical" evidence="8">
    <location>
        <begin position="248"/>
        <end position="292"/>
    </location>
</feature>
<comment type="similarity">
    <text evidence="2 5">Belongs to the RecX family.</text>
</comment>
<dbReference type="InterPro" id="IPR053924">
    <property type="entry name" value="RecX_HTH_2nd"/>
</dbReference>
<dbReference type="Gene3D" id="1.10.10.10">
    <property type="entry name" value="Winged helix-like DNA-binding domain superfamily/Winged helix DNA-binding domain"/>
    <property type="match status" value="3"/>
</dbReference>
<dbReference type="EMBL" id="BAFE01000009">
    <property type="protein sequence ID" value="GAB47388.1"/>
    <property type="molecule type" value="Genomic_DNA"/>
</dbReference>
<evidence type="ECO:0000256" key="6">
    <source>
        <dbReference type="SAM" id="MobiDB-lite"/>
    </source>
</evidence>
<evidence type="ECO:0000256" key="1">
    <source>
        <dbReference type="ARBA" id="ARBA00004496"/>
    </source>
</evidence>
<proteinExistence type="inferred from homology"/>
<accession>H5UNT0</accession>
<feature type="domain" description="RecX first three-helical" evidence="9">
    <location>
        <begin position="153"/>
        <end position="190"/>
    </location>
</feature>
<dbReference type="AlphaFoldDB" id="H5UNT0"/>
<feature type="compositionally biased region" description="Low complexity" evidence="6">
    <location>
        <begin position="13"/>
        <end position="33"/>
    </location>
</feature>
<comment type="subcellular location">
    <subcellularLocation>
        <location evidence="1 5">Cytoplasm</location>
    </subcellularLocation>
</comment>
<evidence type="ECO:0000313" key="11">
    <source>
        <dbReference type="Proteomes" id="UP000004367"/>
    </source>
</evidence>
<dbReference type="Pfam" id="PF21981">
    <property type="entry name" value="RecX_HTH3"/>
    <property type="match status" value="1"/>
</dbReference>
<dbReference type="RefSeq" id="WP_009481286.1">
    <property type="nucleotide sequence ID" value="NZ_BAFE01000009.1"/>
</dbReference>
<evidence type="ECO:0000259" key="8">
    <source>
        <dbReference type="Pfam" id="PF21981"/>
    </source>
</evidence>
<dbReference type="eggNOG" id="COG2137">
    <property type="taxonomic scope" value="Bacteria"/>
</dbReference>
<dbReference type="STRING" id="1089455.MOPEL_009_00790"/>
<feature type="region of interest" description="Disordered" evidence="6">
    <location>
        <begin position="1"/>
        <end position="149"/>
    </location>
</feature>
<evidence type="ECO:0000256" key="5">
    <source>
        <dbReference type="HAMAP-Rule" id="MF_01114"/>
    </source>
</evidence>
<dbReference type="HAMAP" id="MF_01114">
    <property type="entry name" value="RecX"/>
    <property type="match status" value="1"/>
</dbReference>
<comment type="function">
    <text evidence="5">Modulates RecA activity.</text>
</comment>
<dbReference type="PANTHER" id="PTHR33602:SF1">
    <property type="entry name" value="REGULATORY PROTEIN RECX FAMILY PROTEIN"/>
    <property type="match status" value="1"/>
</dbReference>
<evidence type="ECO:0000256" key="4">
    <source>
        <dbReference type="ARBA" id="ARBA00022490"/>
    </source>
</evidence>
<comment type="caution">
    <text evidence="10">The sequence shown here is derived from an EMBL/GenBank/DDBJ whole genome shotgun (WGS) entry which is preliminary data.</text>
</comment>
<sequence length="305" mass="32972">MSAETPEQRLARARAALAAAEAAATESLPAESRGGSRRRGASARRGAGGSGDGQEPAGRARRSDRGGRRTWSRSVGRPSRRPTRSENGENDAREEEIDLSSWPGAGPPPEWVPEVPTAAADDAGGTTALETEAVDASGEPDLMDEHEEEARVRQIVLRQLAMAPRSRAQLEDKLAERDVDAEVADAVLDRFTEVGLVDDAAFAEALVRSQQESRGLSRRGLRHELRKKGVDPETAEGALAAVDTESERARAEELVAGRLRRLHGLPREVQMRRLAGFLARKGYPGDLAFAVIREALDNAEEHARD</sequence>
<keyword evidence="4 5" id="KW-0963">Cytoplasm</keyword>
<dbReference type="Proteomes" id="UP000004367">
    <property type="component" value="Unassembled WGS sequence"/>
</dbReference>
<feature type="compositionally biased region" description="Basic and acidic residues" evidence="6">
    <location>
        <begin position="1"/>
        <end position="10"/>
    </location>
</feature>
<dbReference type="GO" id="GO:0005737">
    <property type="term" value="C:cytoplasm"/>
    <property type="evidence" value="ECO:0007669"/>
    <property type="project" value="UniProtKB-SubCell"/>
</dbReference>
<evidence type="ECO:0000256" key="3">
    <source>
        <dbReference type="ARBA" id="ARBA00018111"/>
    </source>
</evidence>
<dbReference type="InterPro" id="IPR003783">
    <property type="entry name" value="Regulatory_RecX"/>
</dbReference>
<dbReference type="PANTHER" id="PTHR33602">
    <property type="entry name" value="REGULATORY PROTEIN RECX FAMILY PROTEIN"/>
    <property type="match status" value="1"/>
</dbReference>
<organism evidence="10 11">
    <name type="scientific">Mobilicoccus pelagius NBRC 104925</name>
    <dbReference type="NCBI Taxonomy" id="1089455"/>
    <lineage>
        <taxon>Bacteria</taxon>
        <taxon>Bacillati</taxon>
        <taxon>Actinomycetota</taxon>
        <taxon>Actinomycetes</taxon>
        <taxon>Micrococcales</taxon>
        <taxon>Dermatophilaceae</taxon>
        <taxon>Mobilicoccus</taxon>
    </lineage>
</organism>
<evidence type="ECO:0000259" key="9">
    <source>
        <dbReference type="Pfam" id="PF21982"/>
    </source>
</evidence>
<evidence type="ECO:0000256" key="2">
    <source>
        <dbReference type="ARBA" id="ARBA00009695"/>
    </source>
</evidence>
<dbReference type="InterPro" id="IPR036388">
    <property type="entry name" value="WH-like_DNA-bd_sf"/>
</dbReference>
<feature type="domain" description="RecX second three-helical" evidence="7">
    <location>
        <begin position="198"/>
        <end position="239"/>
    </location>
</feature>
<evidence type="ECO:0000313" key="10">
    <source>
        <dbReference type="EMBL" id="GAB47388.1"/>
    </source>
</evidence>
<name>H5UNT0_9MICO</name>
<dbReference type="GO" id="GO:0006282">
    <property type="term" value="P:regulation of DNA repair"/>
    <property type="evidence" value="ECO:0007669"/>
    <property type="project" value="UniProtKB-UniRule"/>
</dbReference>
<dbReference type="Pfam" id="PF21982">
    <property type="entry name" value="RecX_HTH1"/>
    <property type="match status" value="1"/>
</dbReference>
<dbReference type="InterPro" id="IPR053925">
    <property type="entry name" value="RecX_HTH_3rd"/>
</dbReference>
<dbReference type="InterPro" id="IPR053926">
    <property type="entry name" value="RecX_HTH_1st"/>
</dbReference>
<gene>
    <name evidence="5 10" type="primary">recX</name>
    <name evidence="10" type="ORF">MOPEL_009_00790</name>
</gene>
<dbReference type="Pfam" id="PF02631">
    <property type="entry name" value="RecX_HTH2"/>
    <property type="match status" value="1"/>
</dbReference>